<dbReference type="Pfam" id="PF13460">
    <property type="entry name" value="NAD_binding_10"/>
    <property type="match status" value="1"/>
</dbReference>
<dbReference type="InterPro" id="IPR036291">
    <property type="entry name" value="NAD(P)-bd_dom_sf"/>
</dbReference>
<dbReference type="InterPro" id="IPR051207">
    <property type="entry name" value="ComplexI_NDUFA9_subunit"/>
</dbReference>
<dbReference type="PANTHER" id="PTHR12126:SF11">
    <property type="entry name" value="NADH DEHYDROGENASE [UBIQUINONE] 1 ALPHA SUBCOMPLEX SUBUNIT 9, MITOCHONDRIAL"/>
    <property type="match status" value="1"/>
</dbReference>
<dbReference type="AlphaFoldDB" id="A0A3R7EQH7"/>
<evidence type="ECO:0000259" key="1">
    <source>
        <dbReference type="Pfam" id="PF13460"/>
    </source>
</evidence>
<dbReference type="GO" id="GO:0044877">
    <property type="term" value="F:protein-containing complex binding"/>
    <property type="evidence" value="ECO:0007669"/>
    <property type="project" value="TreeGrafter"/>
</dbReference>
<evidence type="ECO:0000313" key="3">
    <source>
        <dbReference type="Proteomes" id="UP000028058"/>
    </source>
</evidence>
<dbReference type="SUPFAM" id="SSF51735">
    <property type="entry name" value="NAD(P)-binding Rossmann-fold domains"/>
    <property type="match status" value="1"/>
</dbReference>
<dbReference type="InterPro" id="IPR016040">
    <property type="entry name" value="NAD(P)-bd_dom"/>
</dbReference>
<dbReference type="RefSeq" id="WP_050363462.1">
    <property type="nucleotide sequence ID" value="NZ_CP134822.1"/>
</dbReference>
<protein>
    <submittedName>
        <fullName evidence="2">NAD-dependent epimerase/dehydratase family protein</fullName>
    </submittedName>
</protein>
<accession>A0A3R7EQH7</accession>
<dbReference type="Gene3D" id="3.40.50.720">
    <property type="entry name" value="NAD(P)-binding Rossmann-like Domain"/>
    <property type="match status" value="1"/>
</dbReference>
<gene>
    <name evidence="2" type="ORF">SFRA_019240</name>
</gene>
<dbReference type="PANTHER" id="PTHR12126">
    <property type="entry name" value="NADH-UBIQUINONE OXIDOREDUCTASE 39 KDA SUBUNIT-RELATED"/>
    <property type="match status" value="1"/>
</dbReference>
<evidence type="ECO:0000313" key="2">
    <source>
        <dbReference type="EMBL" id="RKM94115.1"/>
    </source>
</evidence>
<dbReference type="OrthoDB" id="9771302at2"/>
<dbReference type="Proteomes" id="UP000028058">
    <property type="component" value="Unassembled WGS sequence"/>
</dbReference>
<organism evidence="2 3">
    <name type="scientific">Streptomyces xinghaiensis</name>
    <dbReference type="NCBI Taxonomy" id="1038928"/>
    <lineage>
        <taxon>Bacteria</taxon>
        <taxon>Bacillati</taxon>
        <taxon>Actinomycetota</taxon>
        <taxon>Actinomycetes</taxon>
        <taxon>Kitasatosporales</taxon>
        <taxon>Streptomycetaceae</taxon>
        <taxon>Streptomyces</taxon>
    </lineage>
</organism>
<keyword evidence="3" id="KW-1185">Reference proteome</keyword>
<name>A0A3R7EQH7_9ACTN</name>
<dbReference type="EMBL" id="JNAD02000009">
    <property type="protein sequence ID" value="RKM94115.1"/>
    <property type="molecule type" value="Genomic_DNA"/>
</dbReference>
<reference evidence="2 3" key="1">
    <citation type="journal article" date="2014" name="Genome Announc.">
        <title>Draft Genome Sequence of Streptomyces fradiae ATCC 19609, a Strain Highly Sensitive to Antibiotics.</title>
        <authorList>
            <person name="Bekker O.B."/>
            <person name="Klimina K.M."/>
            <person name="Vatlin A.A."/>
            <person name="Zakharevich N.V."/>
            <person name="Kasianov A.S."/>
            <person name="Danilenko V.N."/>
        </authorList>
    </citation>
    <scope>NUCLEOTIDE SEQUENCE [LARGE SCALE GENOMIC DNA]</scope>
    <source>
        <strain evidence="2 3">ATCC 19609</strain>
    </source>
</reference>
<proteinExistence type="predicted"/>
<sequence length="284" mass="30250">MDQSVLVTGGTGTLGRAVVQRLLDAASAGARLPDGRPAVRVLSRRPRSAADDRPYDWATGDLRSGEGIDAAVTGADVVIHCATTLGRGDVEATRRLTDAVARQPDGSPHLVHISIVGIDRIPLGYYRAKLEAERIIESSQVPWTILRATQFHDLIARIASAQRRLPAPAALAGVRFQPVDVTEVAGRLVELADGFPAGRVPDLGGPEVRAHTDLTRAWLRATGRRRAVLPLPLPGKAGRELRAGANLVVAGEDGNTLGRITFEEFLADRRSAGRDPERGQSGGE</sequence>
<comment type="caution">
    <text evidence="2">The sequence shown here is derived from an EMBL/GenBank/DDBJ whole genome shotgun (WGS) entry which is preliminary data.</text>
</comment>
<feature type="domain" description="NAD(P)-binding" evidence="1">
    <location>
        <begin position="9"/>
        <end position="153"/>
    </location>
</feature>